<dbReference type="EMBL" id="CP002454">
    <property type="protein sequence ID" value="ADV66274.1"/>
    <property type="molecule type" value="Genomic_DNA"/>
</dbReference>
<organism evidence="1 2">
    <name type="scientific">Deinococcus maricopensis (strain DSM 21211 / LMG 22137 / NRRL B-23946 / LB-34)</name>
    <dbReference type="NCBI Taxonomy" id="709986"/>
    <lineage>
        <taxon>Bacteria</taxon>
        <taxon>Thermotogati</taxon>
        <taxon>Deinococcota</taxon>
        <taxon>Deinococci</taxon>
        <taxon>Deinococcales</taxon>
        <taxon>Deinococcaceae</taxon>
        <taxon>Deinococcus</taxon>
    </lineage>
</organism>
<reference evidence="1 2" key="1">
    <citation type="journal article" date="2011" name="Stand. Genomic Sci.">
        <title>Complete genome sequence of Deinococcus maricopensis type strain (LB-34).</title>
        <authorList>
            <person name="Pukall R."/>
            <person name="Zeytun A."/>
            <person name="Lucas S."/>
            <person name="Lapidus A."/>
            <person name="Hammon N."/>
            <person name="Deshpande S."/>
            <person name="Nolan M."/>
            <person name="Cheng J.F."/>
            <person name="Pitluck S."/>
            <person name="Liolios K."/>
            <person name="Pagani I."/>
            <person name="Mikhailova N."/>
            <person name="Ivanova N."/>
            <person name="Mavromatis K."/>
            <person name="Pati A."/>
            <person name="Tapia R."/>
            <person name="Han C."/>
            <person name="Goodwin L."/>
            <person name="Chen A."/>
            <person name="Palaniappan K."/>
            <person name="Land M."/>
            <person name="Hauser L."/>
            <person name="Chang Y.J."/>
            <person name="Jeffries C.D."/>
            <person name="Brambilla E.M."/>
            <person name="Rohde M."/>
            <person name="Goker M."/>
            <person name="Detter J.C."/>
            <person name="Woyke T."/>
            <person name="Bristow J."/>
            <person name="Eisen J.A."/>
            <person name="Markowitz V."/>
            <person name="Hugenholtz P."/>
            <person name="Kyrpides N.C."/>
            <person name="Klenk H.P."/>
        </authorList>
    </citation>
    <scope>NUCLEOTIDE SEQUENCE [LARGE SCALE GENOMIC DNA]</scope>
    <source>
        <strain evidence="2">DSM 21211 / LMG 22137 / NRRL B-23946 / LB-34</strain>
    </source>
</reference>
<accession>E8U5D5</accession>
<protein>
    <submittedName>
        <fullName evidence="1">Uncharacterized protein</fullName>
    </submittedName>
</protein>
<dbReference type="KEGG" id="dmr:Deima_0617"/>
<dbReference type="AlphaFoldDB" id="E8U5D5"/>
<reference evidence="2" key="2">
    <citation type="submission" date="2011-01" db="EMBL/GenBank/DDBJ databases">
        <title>The complete genome of Deinococcus maricopensis DSM 21211.</title>
        <authorList>
            <consortium name="US DOE Joint Genome Institute (JGI-PGF)"/>
            <person name="Lucas S."/>
            <person name="Copeland A."/>
            <person name="Lapidus A."/>
            <person name="Goodwin L."/>
            <person name="Pitluck S."/>
            <person name="Kyrpides N."/>
            <person name="Mavromatis K."/>
            <person name="Pagani I."/>
            <person name="Ivanova N."/>
            <person name="Ovchinnikova G."/>
            <person name="Zeytun A."/>
            <person name="Detter J.C."/>
            <person name="Han C."/>
            <person name="Land M."/>
            <person name="Hauser L."/>
            <person name="Markowitz V."/>
            <person name="Cheng J.-F."/>
            <person name="Hugenholtz P."/>
            <person name="Woyke T."/>
            <person name="Wu D."/>
            <person name="Pukall R."/>
            <person name="Gehrich-Schroeter G."/>
            <person name="Brambilla E."/>
            <person name="Klenk H.-P."/>
            <person name="Eisen J.A."/>
        </authorList>
    </citation>
    <scope>NUCLEOTIDE SEQUENCE [LARGE SCALE GENOMIC DNA]</scope>
    <source>
        <strain evidence="2">DSM 21211 / LMG 22137 / NRRL B-23946 / LB-34</strain>
    </source>
</reference>
<dbReference type="HOGENOM" id="CLU_1292654_0_0_0"/>
<sequence>MTRVNATLSGVSRALTRHVARYTHDASTPFTARRDERMSGYAVSVPQDLGAQGDWLGEHGVDVGGLRARWPTPSELLRVLQHLAGHQTDTTETLDLLTFSVTETAGVQHISANEARAWLDEHGDDADLAGAEQGFTIIQGGWAELRVPDFTGDWNEPHPFDFDGGSADLVARIMLGVTGLTGPLLIMQEGAGVPVLVRAGAPHDALAARLRGA</sequence>
<keyword evidence="2" id="KW-1185">Reference proteome</keyword>
<dbReference type="Proteomes" id="UP000008635">
    <property type="component" value="Chromosome"/>
</dbReference>
<dbReference type="STRING" id="709986.Deima_0617"/>
<evidence type="ECO:0000313" key="1">
    <source>
        <dbReference type="EMBL" id="ADV66274.1"/>
    </source>
</evidence>
<proteinExistence type="predicted"/>
<evidence type="ECO:0000313" key="2">
    <source>
        <dbReference type="Proteomes" id="UP000008635"/>
    </source>
</evidence>
<gene>
    <name evidence="1" type="ordered locus">Deima_0617</name>
</gene>
<name>E8U5D5_DEIML</name>